<feature type="domain" description="HTH araC/xylS-type" evidence="4">
    <location>
        <begin position="14"/>
        <end position="112"/>
    </location>
</feature>
<dbReference type="InterPro" id="IPR020449">
    <property type="entry name" value="Tscrpt_reg_AraC-type_HTH"/>
</dbReference>
<keyword evidence="2" id="KW-0238">DNA-binding</keyword>
<organism evidence="5 6">
    <name type="scientific">Humidesulfovibrio mexicanus</name>
    <dbReference type="NCBI Taxonomy" id="147047"/>
    <lineage>
        <taxon>Bacteria</taxon>
        <taxon>Pseudomonadati</taxon>
        <taxon>Thermodesulfobacteriota</taxon>
        <taxon>Desulfovibrionia</taxon>
        <taxon>Desulfovibrionales</taxon>
        <taxon>Desulfovibrionaceae</taxon>
        <taxon>Humidesulfovibrio</taxon>
    </lineage>
</organism>
<dbReference type="InterPro" id="IPR018060">
    <property type="entry name" value="HTH_AraC"/>
</dbReference>
<evidence type="ECO:0000313" key="6">
    <source>
        <dbReference type="Proteomes" id="UP000198324"/>
    </source>
</evidence>
<dbReference type="Pfam" id="PF06445">
    <property type="entry name" value="GyrI-like"/>
    <property type="match status" value="1"/>
</dbReference>
<proteinExistence type="predicted"/>
<dbReference type="SMART" id="SM00871">
    <property type="entry name" value="AraC_E_bind"/>
    <property type="match status" value="1"/>
</dbReference>
<accession>A0A238ZHI8</accession>
<dbReference type="PANTHER" id="PTHR40055">
    <property type="entry name" value="TRANSCRIPTIONAL REGULATOR YGIV-RELATED"/>
    <property type="match status" value="1"/>
</dbReference>
<name>A0A238ZHI8_9BACT</name>
<dbReference type="Gene3D" id="1.10.10.60">
    <property type="entry name" value="Homeodomain-like"/>
    <property type="match status" value="2"/>
</dbReference>
<keyword evidence="6" id="KW-1185">Reference proteome</keyword>
<dbReference type="Proteomes" id="UP000198324">
    <property type="component" value="Unassembled WGS sequence"/>
</dbReference>
<dbReference type="InterPro" id="IPR050908">
    <property type="entry name" value="SmbC-like"/>
</dbReference>
<dbReference type="SUPFAM" id="SSF46689">
    <property type="entry name" value="Homeodomain-like"/>
    <property type="match status" value="2"/>
</dbReference>
<dbReference type="PRINTS" id="PR00032">
    <property type="entry name" value="HTHARAC"/>
</dbReference>
<dbReference type="InterPro" id="IPR029442">
    <property type="entry name" value="GyrI-like"/>
</dbReference>
<keyword evidence="3" id="KW-0804">Transcription</keyword>
<protein>
    <submittedName>
        <fullName evidence="5">AraC family transcriptional regulator</fullName>
    </submittedName>
</protein>
<dbReference type="PANTHER" id="PTHR40055:SF1">
    <property type="entry name" value="TRANSCRIPTIONAL REGULATOR YGIV-RELATED"/>
    <property type="match status" value="1"/>
</dbReference>
<evidence type="ECO:0000313" key="5">
    <source>
        <dbReference type="EMBL" id="SNR82680.1"/>
    </source>
</evidence>
<sequence>MKADTKNLYAARMLKVLNHMQRRLDDPIRLDELAALAHFSTPHFHRVFKGMIGETVMDHLRRIRLERAYVRLAQTTVPVTEAAFEAGYDSLEAFSRVFRKTFGLSPTECRAQGWTRLFPEAPSGVHYCAGEIREFILNDSGAAVMNMRIETLPDIRIAKVRQTGPYMESAERAWKILCGWGAPKGLVNPKTLIIGISYDDPSATAPEELRYDAAISIDNDLAVEEPVSLDVLPGGEYAVFTHQGPYQGLEETYKTIMSGWIPTCDREFRDSPWFEIYRNDPATTPPAQLITDIHIPLK</sequence>
<dbReference type="RefSeq" id="WP_089273343.1">
    <property type="nucleotide sequence ID" value="NZ_FZOC01000002.1"/>
</dbReference>
<dbReference type="InterPro" id="IPR010499">
    <property type="entry name" value="AraC_E-bd"/>
</dbReference>
<dbReference type="SUPFAM" id="SSF55136">
    <property type="entry name" value="Probable bacterial effector-binding domain"/>
    <property type="match status" value="1"/>
</dbReference>
<evidence type="ECO:0000256" key="2">
    <source>
        <dbReference type="ARBA" id="ARBA00023125"/>
    </source>
</evidence>
<dbReference type="EMBL" id="FZOC01000002">
    <property type="protein sequence ID" value="SNR82680.1"/>
    <property type="molecule type" value="Genomic_DNA"/>
</dbReference>
<dbReference type="GO" id="GO:0043565">
    <property type="term" value="F:sequence-specific DNA binding"/>
    <property type="evidence" value="ECO:0007669"/>
    <property type="project" value="InterPro"/>
</dbReference>
<dbReference type="SMART" id="SM00342">
    <property type="entry name" value="HTH_ARAC"/>
    <property type="match status" value="1"/>
</dbReference>
<dbReference type="Pfam" id="PF12833">
    <property type="entry name" value="HTH_18"/>
    <property type="match status" value="1"/>
</dbReference>
<gene>
    <name evidence="5" type="ORF">SAMN04488503_1539</name>
</gene>
<dbReference type="InterPro" id="IPR009057">
    <property type="entry name" value="Homeodomain-like_sf"/>
</dbReference>
<dbReference type="PROSITE" id="PS01124">
    <property type="entry name" value="HTH_ARAC_FAMILY_2"/>
    <property type="match status" value="1"/>
</dbReference>
<dbReference type="AlphaFoldDB" id="A0A238ZHI8"/>
<reference evidence="5 6" key="1">
    <citation type="submission" date="2017-06" db="EMBL/GenBank/DDBJ databases">
        <authorList>
            <person name="Kim H.J."/>
            <person name="Triplett B.A."/>
        </authorList>
    </citation>
    <scope>NUCLEOTIDE SEQUENCE [LARGE SCALE GENOMIC DNA]</scope>
    <source>
        <strain evidence="5 6">DSM 13116</strain>
    </source>
</reference>
<dbReference type="GO" id="GO:0003700">
    <property type="term" value="F:DNA-binding transcription factor activity"/>
    <property type="evidence" value="ECO:0007669"/>
    <property type="project" value="InterPro"/>
</dbReference>
<dbReference type="OrthoDB" id="5337216at2"/>
<evidence type="ECO:0000256" key="3">
    <source>
        <dbReference type="ARBA" id="ARBA00023163"/>
    </source>
</evidence>
<evidence type="ECO:0000259" key="4">
    <source>
        <dbReference type="PROSITE" id="PS01124"/>
    </source>
</evidence>
<keyword evidence="1" id="KW-0805">Transcription regulation</keyword>
<evidence type="ECO:0000256" key="1">
    <source>
        <dbReference type="ARBA" id="ARBA00023015"/>
    </source>
</evidence>
<dbReference type="Gene3D" id="3.20.80.10">
    <property type="entry name" value="Regulatory factor, effector binding domain"/>
    <property type="match status" value="1"/>
</dbReference>
<dbReference type="InterPro" id="IPR011256">
    <property type="entry name" value="Reg_factor_effector_dom_sf"/>
</dbReference>